<reference evidence="1 2" key="1">
    <citation type="journal article" date="2019" name="Int. J. Syst. Evol. Microbiol.">
        <title>Capsulimonas corticalis gen. nov., sp. nov., an aerobic capsulated bacterium, of a novel bacterial order, Capsulimonadales ord. nov., of the class Armatimonadia of the phylum Armatimonadetes.</title>
        <authorList>
            <person name="Li J."/>
            <person name="Kudo C."/>
            <person name="Tonouchi A."/>
        </authorList>
    </citation>
    <scope>NUCLEOTIDE SEQUENCE [LARGE SCALE GENOMIC DNA]</scope>
    <source>
        <strain evidence="1 2">AX-7</strain>
    </source>
</reference>
<dbReference type="Pfam" id="PF12730">
    <property type="entry name" value="ABC2_membrane_4"/>
    <property type="match status" value="1"/>
</dbReference>
<keyword evidence="2" id="KW-1185">Reference proteome</keyword>
<dbReference type="KEGG" id="ccot:CCAX7_65140"/>
<evidence type="ECO:0000313" key="2">
    <source>
        <dbReference type="Proteomes" id="UP000287394"/>
    </source>
</evidence>
<dbReference type="OrthoDB" id="177914at2"/>
<gene>
    <name evidence="1" type="ORF">CCAX7_65140</name>
</gene>
<sequence length="693" mass="74901">MSRSRGSGVRATLWKELRENARWALLAAAALLAGIAHEALESRGGVFYTLKDFLGVWTGVETAMAVTPMFVAAGIAFVQIFSEKRRDQWAFLIHRPASPTALFWGKAAAGLGLYFAATGGALLAVALWAATPGHLPAPFDIHLLAPGARSILGGVLVYFGALLTALRPARWYGSRILPLALAVFFAFVARDVSPLLFAIPGILLAVAAWGAFVSSGGDAPRPALGGIALSLVLYSAFLGLSAAGISATDSVYRSLHAQAAQSYEQYAVILPNHLVRCEYAPIAGSRTSYDLVGARGLDGHEYRFDSHMRVNGKPLSWPTTLETMDALPWAGETVQHVTPLNSYRELAPPFVCWYYVHSSRLIEIYALDSRRLLGRIGLNGYLPADQGRPAPFDDVPVMLPMDHNRVWADLYVFRSRIYRLISFDAMGRFLPIRERTFSLLHQEPPGAKIVYAAQMSQIDGNASLAYIVMTNRGIELLGGDGSLIYSLPWKPGQSAENTLVDVDIASQIDRGKPNPDHYFFWLRPYRTVARPTVMDVVEVSGEGKVLQQAQITRKASASPAADTPWFGAALPPFLAAAAAHLTSSGDTPAGPRIAISVAAAVIAAVLAWLTGIRRAETARVRAVWSVLCLVFGLPALMTLVAFKAWPARVICPACGKRRVVTHEHCEHCGAAFPPPTRDGTEIFEAPEAIAQVA</sequence>
<name>A0A402CR47_9BACT</name>
<dbReference type="Proteomes" id="UP000287394">
    <property type="component" value="Chromosome"/>
</dbReference>
<protein>
    <submittedName>
        <fullName evidence="1">Uncharacterized protein</fullName>
    </submittedName>
</protein>
<dbReference type="EMBL" id="AP025739">
    <property type="protein sequence ID" value="BDI34463.1"/>
    <property type="molecule type" value="Genomic_DNA"/>
</dbReference>
<organism evidence="1 2">
    <name type="scientific">Capsulimonas corticalis</name>
    <dbReference type="NCBI Taxonomy" id="2219043"/>
    <lineage>
        <taxon>Bacteria</taxon>
        <taxon>Bacillati</taxon>
        <taxon>Armatimonadota</taxon>
        <taxon>Armatimonadia</taxon>
        <taxon>Capsulimonadales</taxon>
        <taxon>Capsulimonadaceae</taxon>
        <taxon>Capsulimonas</taxon>
    </lineage>
</organism>
<evidence type="ECO:0000313" key="1">
    <source>
        <dbReference type="EMBL" id="BDI34463.1"/>
    </source>
</evidence>
<dbReference type="AlphaFoldDB" id="A0A402CR47"/>
<dbReference type="RefSeq" id="WP_119319825.1">
    <property type="nucleotide sequence ID" value="NZ_AP025739.1"/>
</dbReference>
<proteinExistence type="predicted"/>
<accession>A0A402CR47</accession>